<organism evidence="4 5">
    <name type="scientific">Symbiodinium natans</name>
    <dbReference type="NCBI Taxonomy" id="878477"/>
    <lineage>
        <taxon>Eukaryota</taxon>
        <taxon>Sar</taxon>
        <taxon>Alveolata</taxon>
        <taxon>Dinophyceae</taxon>
        <taxon>Suessiales</taxon>
        <taxon>Symbiodiniaceae</taxon>
        <taxon>Symbiodinium</taxon>
    </lineage>
</organism>
<dbReference type="EMBL" id="CAJNDS010000402">
    <property type="protein sequence ID" value="CAE7202426.1"/>
    <property type="molecule type" value="Genomic_DNA"/>
</dbReference>
<dbReference type="InterPro" id="IPR000571">
    <property type="entry name" value="Znf_CCCH"/>
</dbReference>
<evidence type="ECO:0000259" key="3">
    <source>
        <dbReference type="PROSITE" id="PS50103"/>
    </source>
</evidence>
<proteinExistence type="predicted"/>
<sequence length="184" mass="20438">MTSDVSDVPDDAEAVSTPSSASTGEVLLRLNGGPHGIHGSDSSDVEVSEPTKWTSDGEAIAAIASTHATSAHEQSDPHAEGTCRPCVFFLSRYGCTRGKVCQYCHRHDDHERRLPHRPRKQTRDKVRRLLTEALARCNGRPETMQDELQQIASDSVYARNLLAGSLDRMRHARPRQRSYDTLFL</sequence>
<dbReference type="Proteomes" id="UP000604046">
    <property type="component" value="Unassembled WGS sequence"/>
</dbReference>
<evidence type="ECO:0000256" key="1">
    <source>
        <dbReference type="PROSITE-ProRule" id="PRU00723"/>
    </source>
</evidence>
<feature type="region of interest" description="Disordered" evidence="2">
    <location>
        <begin position="1"/>
        <end position="52"/>
    </location>
</feature>
<feature type="zinc finger region" description="C3H1-type" evidence="1">
    <location>
        <begin position="85"/>
        <end position="110"/>
    </location>
</feature>
<comment type="caution">
    <text evidence="4">The sequence shown here is derived from an EMBL/GenBank/DDBJ whole genome shotgun (WGS) entry which is preliminary data.</text>
</comment>
<keyword evidence="5" id="KW-1185">Reference proteome</keyword>
<reference evidence="4" key="1">
    <citation type="submission" date="2021-02" db="EMBL/GenBank/DDBJ databases">
        <authorList>
            <person name="Dougan E. K."/>
            <person name="Rhodes N."/>
            <person name="Thang M."/>
            <person name="Chan C."/>
        </authorList>
    </citation>
    <scope>NUCLEOTIDE SEQUENCE</scope>
</reference>
<evidence type="ECO:0000313" key="5">
    <source>
        <dbReference type="Proteomes" id="UP000604046"/>
    </source>
</evidence>
<dbReference type="PROSITE" id="PS50103">
    <property type="entry name" value="ZF_C3H1"/>
    <property type="match status" value="1"/>
</dbReference>
<keyword evidence="1" id="KW-0862">Zinc</keyword>
<evidence type="ECO:0000256" key="2">
    <source>
        <dbReference type="SAM" id="MobiDB-lite"/>
    </source>
</evidence>
<dbReference type="AlphaFoldDB" id="A0A812JDF3"/>
<protein>
    <recommendedName>
        <fullName evidence="3">C3H1-type domain-containing protein</fullName>
    </recommendedName>
</protein>
<name>A0A812JDF3_9DINO</name>
<evidence type="ECO:0000313" key="4">
    <source>
        <dbReference type="EMBL" id="CAE7202426.1"/>
    </source>
</evidence>
<accession>A0A812JDF3</accession>
<keyword evidence="1" id="KW-0479">Metal-binding</keyword>
<keyword evidence="1" id="KW-0863">Zinc-finger</keyword>
<dbReference type="GO" id="GO:0008270">
    <property type="term" value="F:zinc ion binding"/>
    <property type="evidence" value="ECO:0007669"/>
    <property type="project" value="UniProtKB-KW"/>
</dbReference>
<gene>
    <name evidence="4" type="ORF">SNAT2548_LOCUS6131</name>
</gene>
<feature type="domain" description="C3H1-type" evidence="3">
    <location>
        <begin position="85"/>
        <end position="110"/>
    </location>
</feature>